<feature type="transmembrane region" description="Helical" evidence="7">
    <location>
        <begin position="249"/>
        <end position="267"/>
    </location>
</feature>
<dbReference type="EMBL" id="BMCH01000002">
    <property type="protein sequence ID" value="GGC24519.1"/>
    <property type="molecule type" value="Genomic_DNA"/>
</dbReference>
<keyword evidence="3 6" id="KW-0812">Transmembrane</keyword>
<feature type="transmembrane region" description="Helical" evidence="7">
    <location>
        <begin position="223"/>
        <end position="243"/>
    </location>
</feature>
<keyword evidence="9" id="KW-1185">Reference proteome</keyword>
<evidence type="ECO:0000256" key="5">
    <source>
        <dbReference type="ARBA" id="ARBA00023136"/>
    </source>
</evidence>
<evidence type="ECO:0000313" key="9">
    <source>
        <dbReference type="Proteomes" id="UP000637769"/>
    </source>
</evidence>
<evidence type="ECO:0000256" key="6">
    <source>
        <dbReference type="RuleBase" id="RU003943"/>
    </source>
</evidence>
<dbReference type="InterPro" id="IPR037294">
    <property type="entry name" value="ABC_BtuC-like"/>
</dbReference>
<dbReference type="PANTHER" id="PTHR30477:SF13">
    <property type="entry name" value="IRON TRANSPORT SYSTEM MEMBRANE PROTEIN HI_0360-RELATED"/>
    <property type="match status" value="1"/>
</dbReference>
<comment type="subcellular location">
    <subcellularLocation>
        <location evidence="6">Cell membrane</location>
        <topology evidence="6">Multi-pass membrane protein</topology>
    </subcellularLocation>
    <subcellularLocation>
        <location evidence="1">Membrane</location>
        <topology evidence="1">Multi-pass membrane protein</topology>
    </subcellularLocation>
</comment>
<dbReference type="Pfam" id="PF00950">
    <property type="entry name" value="ABC-3"/>
    <property type="match status" value="1"/>
</dbReference>
<proteinExistence type="inferred from homology"/>
<evidence type="ECO:0000256" key="3">
    <source>
        <dbReference type="ARBA" id="ARBA00022692"/>
    </source>
</evidence>
<evidence type="ECO:0000256" key="1">
    <source>
        <dbReference type="ARBA" id="ARBA00004141"/>
    </source>
</evidence>
<gene>
    <name evidence="8" type="ORF">GCM10007207_07250</name>
</gene>
<sequence>MLHYEFMQNAFLASGVVAILSGLVGWFLVLRGQSFAGHALSHIGFAGATGAVLIGLSPLMGMALSAVIAGLVLGWEAEGDLRANAATANHRDSVIGLVLAASLGLGLLFLQWQHAPVSSTTALLFGNVLGVDHATLRLLFLLAGLCLAGLCFLARPLLFASLDPDLAAAKGVRLRFVACGFMSVVALATAICSETTGILLVFSLLVGPAACMLRLGLAPWAGLTGSALLALALSWGGLVLSWYTDAPVSFWISLGAALSYIAVRFLAPATR</sequence>
<comment type="caution">
    <text evidence="8">The sequence shown here is derived from an EMBL/GenBank/DDBJ whole genome shotgun (WGS) entry which is preliminary data.</text>
</comment>
<dbReference type="Proteomes" id="UP000637769">
    <property type="component" value="Unassembled WGS sequence"/>
</dbReference>
<evidence type="ECO:0000256" key="7">
    <source>
        <dbReference type="SAM" id="Phobius"/>
    </source>
</evidence>
<keyword evidence="4 7" id="KW-1133">Transmembrane helix</keyword>
<evidence type="ECO:0000256" key="2">
    <source>
        <dbReference type="ARBA" id="ARBA00008034"/>
    </source>
</evidence>
<protein>
    <submittedName>
        <fullName evidence="8">ABC transporter permease</fullName>
    </submittedName>
</protein>
<accession>A0ABQ1LLV2</accession>
<feature type="transmembrane region" description="Helical" evidence="7">
    <location>
        <begin position="12"/>
        <end position="30"/>
    </location>
</feature>
<keyword evidence="5 7" id="KW-0472">Membrane</keyword>
<feature type="transmembrane region" description="Helical" evidence="7">
    <location>
        <begin position="174"/>
        <end position="191"/>
    </location>
</feature>
<dbReference type="Gene3D" id="1.10.3470.10">
    <property type="entry name" value="ABC transporter involved in vitamin B12 uptake, BtuC"/>
    <property type="match status" value="1"/>
</dbReference>
<dbReference type="InterPro" id="IPR001626">
    <property type="entry name" value="ABC_TroCD"/>
</dbReference>
<comment type="similarity">
    <text evidence="2 6">Belongs to the ABC-3 integral membrane protein family.</text>
</comment>
<dbReference type="SUPFAM" id="SSF81345">
    <property type="entry name" value="ABC transporter involved in vitamin B12 uptake, BtuC"/>
    <property type="match status" value="1"/>
</dbReference>
<feature type="transmembrane region" description="Helical" evidence="7">
    <location>
        <begin position="50"/>
        <end position="73"/>
    </location>
</feature>
<name>A0ABQ1LLV2_9PROT</name>
<feature type="transmembrane region" description="Helical" evidence="7">
    <location>
        <begin position="134"/>
        <end position="153"/>
    </location>
</feature>
<keyword evidence="6" id="KW-0813">Transport</keyword>
<dbReference type="RefSeq" id="WP_188425454.1">
    <property type="nucleotide sequence ID" value="NZ_BMCH01000002.1"/>
</dbReference>
<evidence type="ECO:0000256" key="4">
    <source>
        <dbReference type="ARBA" id="ARBA00022989"/>
    </source>
</evidence>
<dbReference type="PANTHER" id="PTHR30477">
    <property type="entry name" value="ABC-TRANSPORTER METAL-BINDING PROTEIN"/>
    <property type="match status" value="1"/>
</dbReference>
<reference evidence="9" key="1">
    <citation type="journal article" date="2019" name="Int. J. Syst. Evol. Microbiol.">
        <title>The Global Catalogue of Microorganisms (GCM) 10K type strain sequencing project: providing services to taxonomists for standard genome sequencing and annotation.</title>
        <authorList>
            <consortium name="The Broad Institute Genomics Platform"/>
            <consortium name="The Broad Institute Genome Sequencing Center for Infectious Disease"/>
            <person name="Wu L."/>
            <person name="Ma J."/>
        </authorList>
    </citation>
    <scope>NUCLEOTIDE SEQUENCE [LARGE SCALE GENOMIC DNA]</scope>
    <source>
        <strain evidence="9">CCM 7132</strain>
    </source>
</reference>
<feature type="transmembrane region" description="Helical" evidence="7">
    <location>
        <begin position="94"/>
        <end position="114"/>
    </location>
</feature>
<evidence type="ECO:0000313" key="8">
    <source>
        <dbReference type="EMBL" id="GGC24519.1"/>
    </source>
</evidence>
<organism evidence="8 9">
    <name type="scientific">Asaia siamensis</name>
    <dbReference type="NCBI Taxonomy" id="110479"/>
    <lineage>
        <taxon>Bacteria</taxon>
        <taxon>Pseudomonadati</taxon>
        <taxon>Pseudomonadota</taxon>
        <taxon>Alphaproteobacteria</taxon>
        <taxon>Acetobacterales</taxon>
        <taxon>Acetobacteraceae</taxon>
        <taxon>Asaia</taxon>
    </lineage>
</organism>